<reference evidence="1" key="2">
    <citation type="submission" date="2025-09" db="UniProtKB">
        <authorList>
            <consortium name="Ensembl"/>
        </authorList>
    </citation>
    <scope>IDENTIFICATION</scope>
</reference>
<accession>A0A8C5PYB7</accession>
<evidence type="ECO:0000313" key="2">
    <source>
        <dbReference type="Proteomes" id="UP000694569"/>
    </source>
</evidence>
<dbReference type="SUPFAM" id="SSF56436">
    <property type="entry name" value="C-type lectin-like"/>
    <property type="match status" value="1"/>
</dbReference>
<protein>
    <submittedName>
        <fullName evidence="1">CD302 molecule</fullName>
    </submittedName>
</protein>
<name>A0A8C5PYB7_9ANUR</name>
<dbReference type="InterPro" id="IPR016187">
    <property type="entry name" value="CTDL_fold"/>
</dbReference>
<dbReference type="Ensembl" id="ENSLLET00000030142.1">
    <property type="protein sequence ID" value="ENSLLEP00000029020.1"/>
    <property type="gene ID" value="ENSLLEG00000017905.1"/>
</dbReference>
<keyword evidence="2" id="KW-1185">Reference proteome</keyword>
<sequence length="116" mass="12928">WLNLVKKQSAHRFLRAALISCKLISSCFPDLGSDILSINTEEENNFLLTMFQTKWNGPNEILLGMFYDSDGKGSNLTIRNTFYNSTTMSGFNTLKQDLHSQNSGNCRPSNISGTGV</sequence>
<gene>
    <name evidence="1" type="primary">CD302</name>
</gene>
<dbReference type="AlphaFoldDB" id="A0A8C5PYB7"/>
<organism evidence="1 2">
    <name type="scientific">Leptobrachium leishanense</name>
    <name type="common">Leishan spiny toad</name>
    <dbReference type="NCBI Taxonomy" id="445787"/>
    <lineage>
        <taxon>Eukaryota</taxon>
        <taxon>Metazoa</taxon>
        <taxon>Chordata</taxon>
        <taxon>Craniata</taxon>
        <taxon>Vertebrata</taxon>
        <taxon>Euteleostomi</taxon>
        <taxon>Amphibia</taxon>
        <taxon>Batrachia</taxon>
        <taxon>Anura</taxon>
        <taxon>Pelobatoidea</taxon>
        <taxon>Megophryidae</taxon>
        <taxon>Leptobrachium</taxon>
    </lineage>
</organism>
<dbReference type="GeneTree" id="ENSGT01150000286973"/>
<reference evidence="1" key="1">
    <citation type="submission" date="2025-08" db="UniProtKB">
        <authorList>
            <consortium name="Ensembl"/>
        </authorList>
    </citation>
    <scope>IDENTIFICATION</scope>
</reference>
<proteinExistence type="predicted"/>
<evidence type="ECO:0000313" key="1">
    <source>
        <dbReference type="Ensembl" id="ENSLLEP00000029020.1"/>
    </source>
</evidence>
<dbReference type="Proteomes" id="UP000694569">
    <property type="component" value="Unplaced"/>
</dbReference>